<dbReference type="Proteomes" id="UP000317716">
    <property type="component" value="Unassembled WGS sequence"/>
</dbReference>
<feature type="transmembrane region" description="Helical" evidence="1">
    <location>
        <begin position="95"/>
        <end position="117"/>
    </location>
</feature>
<evidence type="ECO:0000313" key="3">
    <source>
        <dbReference type="Proteomes" id="UP000317716"/>
    </source>
</evidence>
<gene>
    <name evidence="2" type="ORF">E6K72_13215</name>
</gene>
<organism evidence="2 3">
    <name type="scientific">Eiseniibacteriota bacterium</name>
    <dbReference type="NCBI Taxonomy" id="2212470"/>
    <lineage>
        <taxon>Bacteria</taxon>
        <taxon>Candidatus Eiseniibacteriota</taxon>
    </lineage>
</organism>
<dbReference type="AlphaFoldDB" id="A0A538SA86"/>
<evidence type="ECO:0000256" key="1">
    <source>
        <dbReference type="SAM" id="Phobius"/>
    </source>
</evidence>
<keyword evidence="1" id="KW-1133">Transmembrane helix</keyword>
<name>A0A538SA86_UNCEI</name>
<protein>
    <submittedName>
        <fullName evidence="2">Uncharacterized protein</fullName>
    </submittedName>
</protein>
<keyword evidence="1" id="KW-0812">Transmembrane</keyword>
<comment type="caution">
    <text evidence="2">The sequence shown here is derived from an EMBL/GenBank/DDBJ whole genome shotgun (WGS) entry which is preliminary data.</text>
</comment>
<accession>A0A538SA86</accession>
<proteinExistence type="predicted"/>
<feature type="transmembrane region" description="Helical" evidence="1">
    <location>
        <begin position="137"/>
        <end position="157"/>
    </location>
</feature>
<evidence type="ECO:0000313" key="2">
    <source>
        <dbReference type="EMBL" id="TMQ48294.1"/>
    </source>
</evidence>
<reference evidence="2 3" key="1">
    <citation type="journal article" date="2019" name="Nat. Microbiol.">
        <title>Mediterranean grassland soil C-N compound turnover is dependent on rainfall and depth, and is mediated by genomically divergent microorganisms.</title>
        <authorList>
            <person name="Diamond S."/>
            <person name="Andeer P.F."/>
            <person name="Li Z."/>
            <person name="Crits-Christoph A."/>
            <person name="Burstein D."/>
            <person name="Anantharaman K."/>
            <person name="Lane K.R."/>
            <person name="Thomas B.C."/>
            <person name="Pan C."/>
            <person name="Northen T.R."/>
            <person name="Banfield J.F."/>
        </authorList>
    </citation>
    <scope>NUCLEOTIDE SEQUENCE [LARGE SCALE GENOMIC DNA]</scope>
    <source>
        <strain evidence="2">WS_2</strain>
    </source>
</reference>
<dbReference type="EMBL" id="VBOS01000487">
    <property type="protein sequence ID" value="TMQ48294.1"/>
    <property type="molecule type" value="Genomic_DNA"/>
</dbReference>
<keyword evidence="1" id="KW-0472">Membrane</keyword>
<sequence length="178" mass="19991">MGWSVASFRGRFAPRTEGRTFLALVARRVEAGFLMGRPHFRSRYAVASKSGDELAIRSEDFWTDFNVGLNDVTLRLMRDGVVEYDVRFGRWLRGCLLLCGTIALLLLFAYALPLPAHLSFAAQMRHASPRERGLGNAIFWGSLIWWGLAWPWVLAAFHRRPAEGLLRGILGEVDAAVS</sequence>